<dbReference type="SUPFAM" id="SSF56784">
    <property type="entry name" value="HAD-like"/>
    <property type="match status" value="1"/>
</dbReference>
<dbReference type="Gene3D" id="1.10.720.60">
    <property type="match status" value="1"/>
</dbReference>
<dbReference type="InterPro" id="IPR023943">
    <property type="entry name" value="Enolase-ppase_E1"/>
</dbReference>
<keyword evidence="4" id="KW-0460">Magnesium</keyword>
<dbReference type="PANTHER" id="PTHR20371:SF1">
    <property type="entry name" value="ENOLASE-PHOSPHATASE E1"/>
    <property type="match status" value="1"/>
</dbReference>
<dbReference type="SFLD" id="SFLDG01129">
    <property type="entry name" value="C1.5:_HAD__Beta-PGM__Phosphata"/>
    <property type="match status" value="1"/>
</dbReference>
<comment type="function">
    <text evidence="4">Bifunctional enzyme that catalyzes the enolization of 2,3-diketo-5-methylthiopentyl-1-phosphate (DK-MTP-1-P) into the intermediate 2-hydroxy-3-keto-5-methylthiopentenyl-1-phosphate (HK-MTPenyl-1-P), which is then dephosphorylated to form the acireductone 1,2-dihydroxy-3-keto-5-methylthiopentene (DHK-MTPene).</text>
</comment>
<dbReference type="Gene3D" id="3.40.50.1000">
    <property type="entry name" value="HAD superfamily/HAD-like"/>
    <property type="match status" value="1"/>
</dbReference>
<dbReference type="NCBIfam" id="TIGR01691">
    <property type="entry name" value="enolase-ppase"/>
    <property type="match status" value="1"/>
</dbReference>
<dbReference type="InterPro" id="IPR023214">
    <property type="entry name" value="HAD_sf"/>
</dbReference>
<dbReference type="Pfam" id="PF00702">
    <property type="entry name" value="Hydrolase"/>
    <property type="match status" value="1"/>
</dbReference>
<dbReference type="SFLD" id="SFLDF00044">
    <property type="entry name" value="enolase-phosphatase"/>
    <property type="match status" value="1"/>
</dbReference>
<sequence length="210" mass="22174">MKAILTDIEGTTSSIAFVADVLFPYARARLADWVAAHPVKAAPILAEVEATEPGDPVTTLIRWIDEDRKATPLKALQGMIWADGYRAGGFTGHVYPEAAAALRRWHEAGVKLFVFSSGSIAAQKLLFGHSDMGDLTPLFSGYFDTTTGPKREAASYAAIAAAIGEAPGDILFLSDTPEEISAARAAGMEALLIDRTGGAGDIATFDEMSA</sequence>
<comment type="similarity">
    <text evidence="4">Belongs to the HAD-like hydrolase superfamily. MasA/MtnC family.</text>
</comment>
<name>A0A7H0LKM4_9SPHN</name>
<dbReference type="RefSeq" id="WP_187762531.1">
    <property type="nucleotide sequence ID" value="NZ_CP061038.1"/>
</dbReference>
<keyword evidence="3 4" id="KW-0486">Methionine biosynthesis</keyword>
<dbReference type="NCBIfam" id="TIGR01549">
    <property type="entry name" value="HAD-SF-IA-v1"/>
    <property type="match status" value="1"/>
</dbReference>
<dbReference type="GO" id="GO:0043715">
    <property type="term" value="F:2,3-diketo-5-methylthiopentyl-1-phosphate enolase activity"/>
    <property type="evidence" value="ECO:0007669"/>
    <property type="project" value="UniProtKB-UniRule"/>
</dbReference>
<evidence type="ECO:0000313" key="6">
    <source>
        <dbReference type="Proteomes" id="UP000516148"/>
    </source>
</evidence>
<organism evidence="5 6">
    <name type="scientific">Sphingomonas alpina</name>
    <dbReference type="NCBI Taxonomy" id="653931"/>
    <lineage>
        <taxon>Bacteria</taxon>
        <taxon>Pseudomonadati</taxon>
        <taxon>Pseudomonadota</taxon>
        <taxon>Alphaproteobacteria</taxon>
        <taxon>Sphingomonadales</taxon>
        <taxon>Sphingomonadaceae</taxon>
        <taxon>Sphingomonas</taxon>
    </lineage>
</organism>
<reference evidence="5 6" key="1">
    <citation type="submission" date="2020-09" db="EMBL/GenBank/DDBJ databases">
        <title>Sphingomonas sp., a new species isolated from pork steak.</title>
        <authorList>
            <person name="Heidler von Heilborn D."/>
        </authorList>
    </citation>
    <scope>NUCLEOTIDE SEQUENCE [LARGE SCALE GENOMIC DNA]</scope>
    <source>
        <strain evidence="6">S8-3T</strain>
    </source>
</reference>
<dbReference type="GO" id="GO:0019509">
    <property type="term" value="P:L-methionine salvage from methylthioadenosine"/>
    <property type="evidence" value="ECO:0007669"/>
    <property type="project" value="UniProtKB-UniRule"/>
</dbReference>
<dbReference type="AlphaFoldDB" id="A0A7H0LKM4"/>
<dbReference type="GO" id="GO:0000287">
    <property type="term" value="F:magnesium ion binding"/>
    <property type="evidence" value="ECO:0007669"/>
    <property type="project" value="UniProtKB-UniRule"/>
</dbReference>
<keyword evidence="6" id="KW-1185">Reference proteome</keyword>
<proteinExistence type="inferred from homology"/>
<dbReference type="KEGG" id="spap:H3Z74_03015"/>
<dbReference type="SFLD" id="SFLDG01133">
    <property type="entry name" value="C1.5.4:_Enolase-phosphatase_Li"/>
    <property type="match status" value="1"/>
</dbReference>
<evidence type="ECO:0000256" key="4">
    <source>
        <dbReference type="HAMAP-Rule" id="MF_01681"/>
    </source>
</evidence>
<comment type="catalytic activity">
    <reaction evidence="4">
        <text>5-methylsulfanyl-2,3-dioxopentyl phosphate + H2O = 1,2-dihydroxy-5-(methylsulfanyl)pent-1-en-3-one + phosphate</text>
        <dbReference type="Rhea" id="RHEA:21700"/>
        <dbReference type="ChEBI" id="CHEBI:15377"/>
        <dbReference type="ChEBI" id="CHEBI:43474"/>
        <dbReference type="ChEBI" id="CHEBI:49252"/>
        <dbReference type="ChEBI" id="CHEBI:58828"/>
        <dbReference type="EC" id="3.1.3.77"/>
    </reaction>
</comment>
<dbReference type="UniPathway" id="UPA00904">
    <property type="reaction ID" value="UER00876"/>
</dbReference>
<keyword evidence="1 4" id="KW-0028">Amino-acid biosynthesis</keyword>
<dbReference type="InterPro" id="IPR036412">
    <property type="entry name" value="HAD-like_sf"/>
</dbReference>
<dbReference type="GO" id="GO:0043716">
    <property type="term" value="F:2-hydroxy-3-keto-5-methylthiopentenyl-1-phosphate phosphatase activity"/>
    <property type="evidence" value="ECO:0007669"/>
    <property type="project" value="UniProtKB-UniRule"/>
</dbReference>
<dbReference type="PRINTS" id="PR00413">
    <property type="entry name" value="HADHALOGNASE"/>
</dbReference>
<gene>
    <name evidence="4 5" type="primary">mtnC</name>
    <name evidence="5" type="ORF">H3Z74_03015</name>
</gene>
<evidence type="ECO:0000313" key="5">
    <source>
        <dbReference type="EMBL" id="QNQ10227.1"/>
    </source>
</evidence>
<dbReference type="GO" id="GO:0043874">
    <property type="term" value="F:acireductone synthase activity"/>
    <property type="evidence" value="ECO:0007669"/>
    <property type="project" value="UniProtKB-EC"/>
</dbReference>
<evidence type="ECO:0000256" key="2">
    <source>
        <dbReference type="ARBA" id="ARBA00022801"/>
    </source>
</evidence>
<dbReference type="PANTHER" id="PTHR20371">
    <property type="entry name" value="ENOLASE-PHOSPHATASE E1"/>
    <property type="match status" value="1"/>
</dbReference>
<comment type="pathway">
    <text evidence="4">Amino-acid biosynthesis; L-methionine biosynthesis via salvage pathway; L-methionine from S-methyl-5-thio-alpha-D-ribose 1-phosphate: step 3/6.</text>
</comment>
<comment type="subunit">
    <text evidence="4">Monomer.</text>
</comment>
<evidence type="ECO:0000256" key="1">
    <source>
        <dbReference type="ARBA" id="ARBA00022605"/>
    </source>
</evidence>
<comment type="pathway">
    <text evidence="4">Amino-acid biosynthesis; L-methionine biosynthesis via salvage pathway; L-methionine from S-methyl-5-thio-alpha-D-ribose 1-phosphate: step 4/6.</text>
</comment>
<comment type="cofactor">
    <cofactor evidence="4">
        <name>Mg(2+)</name>
        <dbReference type="ChEBI" id="CHEBI:18420"/>
    </cofactor>
    <text evidence="4">Binds 1 Mg(2+) ion per subunit.</text>
</comment>
<dbReference type="SFLD" id="SFLDS00003">
    <property type="entry name" value="Haloacid_Dehalogenase"/>
    <property type="match status" value="1"/>
</dbReference>
<accession>A0A7H0LKM4</accession>
<protein>
    <recommendedName>
        <fullName evidence="4">Enolase-phosphatase E1</fullName>
        <ecNumber evidence="4">3.1.3.77</ecNumber>
    </recommendedName>
    <alternativeName>
        <fullName evidence="4">2,3-diketo-5-methylthio-1-phosphopentane phosphatase</fullName>
    </alternativeName>
</protein>
<keyword evidence="2 4" id="KW-0378">Hydrolase</keyword>
<dbReference type="InterPro" id="IPR006439">
    <property type="entry name" value="HAD-SF_hydro_IA"/>
</dbReference>
<dbReference type="CDD" id="cd01629">
    <property type="entry name" value="HAD_EP"/>
    <property type="match status" value="1"/>
</dbReference>
<dbReference type="Proteomes" id="UP000516148">
    <property type="component" value="Chromosome"/>
</dbReference>
<dbReference type="EC" id="3.1.3.77" evidence="4"/>
<dbReference type="EMBL" id="CP061038">
    <property type="protein sequence ID" value="QNQ10227.1"/>
    <property type="molecule type" value="Genomic_DNA"/>
</dbReference>
<dbReference type="HAMAP" id="MF_01681">
    <property type="entry name" value="Salvage_MtnC"/>
    <property type="match status" value="1"/>
</dbReference>
<evidence type="ECO:0000256" key="3">
    <source>
        <dbReference type="ARBA" id="ARBA00023167"/>
    </source>
</evidence>
<keyword evidence="4" id="KW-0479">Metal-binding</keyword>